<evidence type="ECO:0000313" key="3">
    <source>
        <dbReference type="Proteomes" id="UP000799118"/>
    </source>
</evidence>
<name>A0A6A4IEX5_9AGAR</name>
<dbReference type="Proteomes" id="UP000799118">
    <property type="component" value="Unassembled WGS sequence"/>
</dbReference>
<protein>
    <submittedName>
        <fullName evidence="2">Uncharacterized protein</fullName>
    </submittedName>
</protein>
<feature type="region of interest" description="Disordered" evidence="1">
    <location>
        <begin position="223"/>
        <end position="246"/>
    </location>
</feature>
<evidence type="ECO:0000256" key="1">
    <source>
        <dbReference type="SAM" id="MobiDB-lite"/>
    </source>
</evidence>
<evidence type="ECO:0000313" key="2">
    <source>
        <dbReference type="EMBL" id="KAE9410852.1"/>
    </source>
</evidence>
<gene>
    <name evidence="2" type="ORF">BT96DRAFT_240975</name>
</gene>
<dbReference type="AlphaFoldDB" id="A0A6A4IEX5"/>
<feature type="compositionally biased region" description="Low complexity" evidence="1">
    <location>
        <begin position="37"/>
        <end position="50"/>
    </location>
</feature>
<feature type="region of interest" description="Disordered" evidence="1">
    <location>
        <begin position="108"/>
        <end position="176"/>
    </location>
</feature>
<dbReference type="Gene3D" id="4.10.280.10">
    <property type="entry name" value="Helix-loop-helix DNA-binding domain"/>
    <property type="match status" value="1"/>
</dbReference>
<dbReference type="EMBL" id="ML769384">
    <property type="protein sequence ID" value="KAE9410852.1"/>
    <property type="molecule type" value="Genomic_DNA"/>
</dbReference>
<sequence length="475" mass="50869">MSVDPAIVYTASMNPSRRVKASRTLLPRQTSVPAEQAATVTSAEPPTSSAAPPPAKRGRKPGSGSNSGSGGLSRTARETQRKLNHSIIEKARRTKINEALAELARLGDLIIGKGPSDPDPAKPGDEDDEVDVEDEDDDDKDGDYGSASSRTRTRTKSKTASTSDSTNSKGKDKFKLDILVKTVENMQILLDKVGRLEAELKDAKAVECSKCIASELAGPEMDVATTKNKRKRHAETVANTEEDQRRRRVALPSISSWLPDSHSSPDAFTSHPGRSPFGTLSPRTIPFDTQMRLPASYLPSPPSSTQFAPSVLTSSGAMPVLELGPSSVPGAFNSAPPSSVPPSADSASMFPAFRERSGSTTSTSTSGRDKIPFTARTPEDESAASLLLHISSSPPVFTTARTRKNSMLERVEPMSTPMPMSIAPQPVSTDSLNWREEKEDPSLNADGHRFESLSSTGGCHCADPELDVGTRQLRF</sequence>
<feature type="region of interest" description="Disordered" evidence="1">
    <location>
        <begin position="354"/>
        <end position="374"/>
    </location>
</feature>
<proteinExistence type="predicted"/>
<feature type="compositionally biased region" description="Basic and acidic residues" evidence="1">
    <location>
        <begin position="437"/>
        <end position="451"/>
    </location>
</feature>
<organism evidence="2 3">
    <name type="scientific">Gymnopus androsaceus JB14</name>
    <dbReference type="NCBI Taxonomy" id="1447944"/>
    <lineage>
        <taxon>Eukaryota</taxon>
        <taxon>Fungi</taxon>
        <taxon>Dikarya</taxon>
        <taxon>Basidiomycota</taxon>
        <taxon>Agaricomycotina</taxon>
        <taxon>Agaricomycetes</taxon>
        <taxon>Agaricomycetidae</taxon>
        <taxon>Agaricales</taxon>
        <taxon>Marasmiineae</taxon>
        <taxon>Omphalotaceae</taxon>
        <taxon>Gymnopus</taxon>
    </lineage>
</organism>
<reference evidence="2" key="1">
    <citation type="journal article" date="2019" name="Environ. Microbiol.">
        <title>Fungal ecological strategies reflected in gene transcription - a case study of two litter decomposers.</title>
        <authorList>
            <person name="Barbi F."/>
            <person name="Kohler A."/>
            <person name="Barry K."/>
            <person name="Baskaran P."/>
            <person name="Daum C."/>
            <person name="Fauchery L."/>
            <person name="Ihrmark K."/>
            <person name="Kuo A."/>
            <person name="LaButti K."/>
            <person name="Lipzen A."/>
            <person name="Morin E."/>
            <person name="Grigoriev I.V."/>
            <person name="Henrissat B."/>
            <person name="Lindahl B."/>
            <person name="Martin F."/>
        </authorList>
    </citation>
    <scope>NUCLEOTIDE SEQUENCE</scope>
    <source>
        <strain evidence="2">JB14</strain>
    </source>
</reference>
<feature type="compositionally biased region" description="Basic and acidic residues" evidence="1">
    <location>
        <begin position="75"/>
        <end position="91"/>
    </location>
</feature>
<dbReference type="GO" id="GO:0046983">
    <property type="term" value="F:protein dimerization activity"/>
    <property type="evidence" value="ECO:0007669"/>
    <property type="project" value="InterPro"/>
</dbReference>
<feature type="region of interest" description="Disordered" evidence="1">
    <location>
        <begin position="1"/>
        <end position="93"/>
    </location>
</feature>
<dbReference type="SUPFAM" id="SSF47459">
    <property type="entry name" value="HLH, helix-loop-helix DNA-binding domain"/>
    <property type="match status" value="1"/>
</dbReference>
<dbReference type="InterPro" id="IPR036638">
    <property type="entry name" value="HLH_DNA-bd_sf"/>
</dbReference>
<feature type="compositionally biased region" description="Low complexity" evidence="1">
    <location>
        <begin position="158"/>
        <end position="168"/>
    </location>
</feature>
<accession>A0A6A4IEX5</accession>
<dbReference type="OrthoDB" id="690068at2759"/>
<keyword evidence="3" id="KW-1185">Reference proteome</keyword>
<feature type="compositionally biased region" description="Acidic residues" evidence="1">
    <location>
        <begin position="125"/>
        <end position="141"/>
    </location>
</feature>
<feature type="region of interest" description="Disordered" evidence="1">
    <location>
        <begin position="437"/>
        <end position="462"/>
    </location>
</feature>